<reference evidence="2" key="1">
    <citation type="submission" date="2022-04" db="EMBL/GenBank/DDBJ databases">
        <title>Hymenobacter sp. isolated from the air.</title>
        <authorList>
            <person name="Won M."/>
            <person name="Lee C.-M."/>
            <person name="Woen H.-Y."/>
            <person name="Kwon S.-W."/>
        </authorList>
    </citation>
    <scope>NUCLEOTIDE SEQUENCE</scope>
    <source>
        <strain evidence="2">5420S-77</strain>
    </source>
</reference>
<keyword evidence="1" id="KW-0472">Membrane</keyword>
<keyword evidence="3" id="KW-1185">Reference proteome</keyword>
<evidence type="ECO:0000313" key="2">
    <source>
        <dbReference type="EMBL" id="UOQ67082.1"/>
    </source>
</evidence>
<feature type="transmembrane region" description="Helical" evidence="1">
    <location>
        <begin position="6"/>
        <end position="31"/>
    </location>
</feature>
<name>A0ABY4G8A8_9BACT</name>
<protein>
    <recommendedName>
        <fullName evidence="4">Outer membrane protein assembly factor BamE</fullName>
    </recommendedName>
</protein>
<dbReference type="RefSeq" id="WP_245122041.1">
    <property type="nucleotide sequence ID" value="NZ_CP095061.1"/>
</dbReference>
<evidence type="ECO:0008006" key="4">
    <source>
        <dbReference type="Google" id="ProtNLM"/>
    </source>
</evidence>
<accession>A0ABY4G8A8</accession>
<evidence type="ECO:0000256" key="1">
    <source>
        <dbReference type="SAM" id="Phobius"/>
    </source>
</evidence>
<organism evidence="2 3">
    <name type="scientific">Hymenobacter volaticus</name>
    <dbReference type="NCBI Taxonomy" id="2932254"/>
    <lineage>
        <taxon>Bacteria</taxon>
        <taxon>Pseudomonadati</taxon>
        <taxon>Bacteroidota</taxon>
        <taxon>Cytophagia</taxon>
        <taxon>Cytophagales</taxon>
        <taxon>Hymenobacteraceae</taxon>
        <taxon>Hymenobacter</taxon>
    </lineage>
</organism>
<dbReference type="Proteomes" id="UP000830401">
    <property type="component" value="Chromosome"/>
</dbReference>
<evidence type="ECO:0000313" key="3">
    <source>
        <dbReference type="Proteomes" id="UP000830401"/>
    </source>
</evidence>
<keyword evidence="1" id="KW-1133">Transmembrane helix</keyword>
<feature type="transmembrane region" description="Helical" evidence="1">
    <location>
        <begin position="43"/>
        <end position="71"/>
    </location>
</feature>
<proteinExistence type="predicted"/>
<gene>
    <name evidence="2" type="ORF">MUN86_04015</name>
</gene>
<sequence length="159" mass="18494">MMLQEIGFYFFVLLCALLVAIPAFAVARYIIRRFWPMQEHGNRITMLAATVATPFLCVAGLYLILGIYLYYPHRDFNSDRWAAEKMQRYEMIENLQDSQRLLGLSEKEVVTLLGAPDQHIGQYWEYYLGMKPKLFPIDGDALSLELSDGKVVRYFIHET</sequence>
<keyword evidence="1" id="KW-0812">Transmembrane</keyword>
<dbReference type="EMBL" id="CP095061">
    <property type="protein sequence ID" value="UOQ67082.1"/>
    <property type="molecule type" value="Genomic_DNA"/>
</dbReference>